<evidence type="ECO:0000256" key="2">
    <source>
        <dbReference type="ARBA" id="ARBA00004713"/>
    </source>
</evidence>
<feature type="domain" description="3-deoxy-D-manno-octulosonic-acid transferase N-terminal" evidence="13">
    <location>
        <begin position="40"/>
        <end position="223"/>
    </location>
</feature>
<evidence type="ECO:0000313" key="15">
    <source>
        <dbReference type="Proteomes" id="UP000542125"/>
    </source>
</evidence>
<dbReference type="InterPro" id="IPR039901">
    <property type="entry name" value="Kdotransferase"/>
</dbReference>
<dbReference type="Gene3D" id="3.40.50.2000">
    <property type="entry name" value="Glycogen Phosphorylase B"/>
    <property type="match status" value="1"/>
</dbReference>
<keyword evidence="15" id="KW-1185">Reference proteome</keyword>
<keyword evidence="11" id="KW-1003">Cell membrane</keyword>
<keyword evidence="5" id="KW-0997">Cell inner membrane</keyword>
<dbReference type="UniPathway" id="UPA00958"/>
<dbReference type="InterPro" id="IPR007507">
    <property type="entry name" value="Glycos_transf_N"/>
</dbReference>
<comment type="similarity">
    <text evidence="11">Belongs to the glycosyltransferase group 1 family.</text>
</comment>
<proteinExistence type="inferred from homology"/>
<feature type="site" description="Transition state stabilizer" evidence="10">
    <location>
        <position position="221"/>
    </location>
</feature>
<dbReference type="SUPFAM" id="SSF53756">
    <property type="entry name" value="UDP-Glycosyltransferase/glycogen phosphorylase"/>
    <property type="match status" value="1"/>
</dbReference>
<feature type="domain" description="Glycosyl transferase family 1" evidence="12">
    <location>
        <begin position="315"/>
        <end position="418"/>
    </location>
</feature>
<evidence type="ECO:0000256" key="9">
    <source>
        <dbReference type="PIRSR" id="PIRSR639901-1"/>
    </source>
</evidence>
<dbReference type="Gene3D" id="3.40.50.11720">
    <property type="entry name" value="3-Deoxy-D-manno-octulosonic-acid transferase, N-terminal domain"/>
    <property type="match status" value="1"/>
</dbReference>
<evidence type="ECO:0000256" key="5">
    <source>
        <dbReference type="ARBA" id="ARBA00022519"/>
    </source>
</evidence>
<dbReference type="EC" id="2.4.99.12" evidence="3 11"/>
<evidence type="ECO:0000256" key="6">
    <source>
        <dbReference type="ARBA" id="ARBA00022679"/>
    </source>
</evidence>
<feature type="active site" description="Proton acceptor" evidence="9">
    <location>
        <position position="72"/>
    </location>
</feature>
<name>A0A7Y9LMF5_9BURK</name>
<dbReference type="Proteomes" id="UP000542125">
    <property type="component" value="Unassembled WGS sequence"/>
</dbReference>
<dbReference type="EMBL" id="JACBYR010000001">
    <property type="protein sequence ID" value="NYE82185.1"/>
    <property type="molecule type" value="Genomic_DNA"/>
</dbReference>
<keyword evidence="5" id="KW-0472">Membrane</keyword>
<comment type="pathway">
    <text evidence="2 11">Bacterial outer membrane biogenesis; LPS core biosynthesis.</text>
</comment>
<dbReference type="Pfam" id="PF04413">
    <property type="entry name" value="Glycos_transf_N"/>
    <property type="match status" value="1"/>
</dbReference>
<sequence>MAAALWRFVYSTLWRLLTPFIWLKIWRRAKREPLYGVFPAERFGFYRKAMPKPGNDDFRAAPVWVHAVSLGETRAAQPLIEALLERGLPVLLTNMTATGRTEASRLFATAIAQGRLRQVWLPYDLPGAVRRFFRYFTPRCGLLIETEVWPNLIRAGKHYAVPLALVSARMSEASLRKNLRLASLARQTFGSLDQVLAQTQEDADRLTQLGARSPKVVGNLKFDLRLPPDQLDAGLAWNPGLARPVIAIASTREGEEGDFLKAIAAPPRTQDGVEPLVVLIPRHPQRFDEVAAMVDGSGLRMKRRSAIQGLPAPRDVSSDVQVLVGDSLGEMPFYYAAADVTIVAGSFAPLGGQNLIEASACGVPVIVGPHTFNFAQASENAIEAGAALRAQDAADAWRLALQLLEQPDDRMRMREAAARFSATHTGATRRVMLEISSWLM</sequence>
<evidence type="ECO:0000313" key="14">
    <source>
        <dbReference type="EMBL" id="NYE82185.1"/>
    </source>
</evidence>
<dbReference type="GO" id="GO:0043842">
    <property type="term" value="F:Kdo transferase activity"/>
    <property type="evidence" value="ECO:0007669"/>
    <property type="project" value="UniProtKB-EC"/>
</dbReference>
<dbReference type="GO" id="GO:0009245">
    <property type="term" value="P:lipid A biosynthetic process"/>
    <property type="evidence" value="ECO:0007669"/>
    <property type="project" value="TreeGrafter"/>
</dbReference>
<keyword evidence="14" id="KW-0328">Glycosyltransferase</keyword>
<accession>A0A7Y9LMF5</accession>
<dbReference type="GO" id="GO:0030313">
    <property type="term" value="C:cell envelope"/>
    <property type="evidence" value="ECO:0007669"/>
    <property type="project" value="UniProtKB-SubCell"/>
</dbReference>
<evidence type="ECO:0000256" key="10">
    <source>
        <dbReference type="PIRSR" id="PIRSR639901-2"/>
    </source>
</evidence>
<dbReference type="Pfam" id="PF00534">
    <property type="entry name" value="Glycos_transf_1"/>
    <property type="match status" value="1"/>
</dbReference>
<comment type="caution">
    <text evidence="14">The sequence shown here is derived from an EMBL/GenBank/DDBJ whole genome shotgun (WGS) entry which is preliminary data.</text>
</comment>
<feature type="site" description="Transition state stabilizer" evidence="10">
    <location>
        <position position="145"/>
    </location>
</feature>
<keyword evidence="11" id="KW-0448">Lipopolysaccharide biosynthesis</keyword>
<evidence type="ECO:0000256" key="8">
    <source>
        <dbReference type="ARBA" id="ARBA00049183"/>
    </source>
</evidence>
<dbReference type="PANTHER" id="PTHR42755">
    <property type="entry name" value="3-DEOXY-MANNO-OCTULOSONATE CYTIDYLYLTRANSFERASE"/>
    <property type="match status" value="1"/>
</dbReference>
<evidence type="ECO:0000256" key="11">
    <source>
        <dbReference type="RuleBase" id="RU365103"/>
    </source>
</evidence>
<evidence type="ECO:0000256" key="4">
    <source>
        <dbReference type="ARBA" id="ARBA00019077"/>
    </source>
</evidence>
<evidence type="ECO:0000259" key="12">
    <source>
        <dbReference type="Pfam" id="PF00534"/>
    </source>
</evidence>
<dbReference type="InterPro" id="IPR001296">
    <property type="entry name" value="Glyco_trans_1"/>
</dbReference>
<comment type="catalytic activity">
    <reaction evidence="8 11">
        <text>lipid IVA (E. coli) + CMP-3-deoxy-beta-D-manno-octulosonate = alpha-Kdo-(2-&gt;6)-lipid IVA (E. coli) + CMP + H(+)</text>
        <dbReference type="Rhea" id="RHEA:28066"/>
        <dbReference type="ChEBI" id="CHEBI:15378"/>
        <dbReference type="ChEBI" id="CHEBI:58603"/>
        <dbReference type="ChEBI" id="CHEBI:60364"/>
        <dbReference type="ChEBI" id="CHEBI:60377"/>
        <dbReference type="ChEBI" id="CHEBI:85987"/>
        <dbReference type="EC" id="2.4.99.12"/>
    </reaction>
</comment>
<evidence type="ECO:0000259" key="13">
    <source>
        <dbReference type="Pfam" id="PF04413"/>
    </source>
</evidence>
<comment type="subcellular location">
    <subcellularLocation>
        <location evidence="1">Cell envelope</location>
    </subcellularLocation>
    <subcellularLocation>
        <location evidence="11">Cell membrane</location>
    </subcellularLocation>
</comment>
<evidence type="ECO:0000256" key="1">
    <source>
        <dbReference type="ARBA" id="ARBA00004196"/>
    </source>
</evidence>
<dbReference type="PANTHER" id="PTHR42755:SF1">
    <property type="entry name" value="3-DEOXY-D-MANNO-OCTULOSONIC ACID TRANSFERASE, MITOCHONDRIAL-RELATED"/>
    <property type="match status" value="1"/>
</dbReference>
<evidence type="ECO:0000256" key="7">
    <source>
        <dbReference type="ARBA" id="ARBA00031445"/>
    </source>
</evidence>
<evidence type="ECO:0000256" key="3">
    <source>
        <dbReference type="ARBA" id="ARBA00012621"/>
    </source>
</evidence>
<dbReference type="GO" id="GO:0009244">
    <property type="term" value="P:lipopolysaccharide core region biosynthetic process"/>
    <property type="evidence" value="ECO:0007669"/>
    <property type="project" value="UniProtKB-UniRule"/>
</dbReference>
<keyword evidence="6 11" id="KW-0808">Transferase</keyword>
<organism evidence="14 15">
    <name type="scientific">Pigmentiphaga litoralis</name>
    <dbReference type="NCBI Taxonomy" id="516702"/>
    <lineage>
        <taxon>Bacteria</taxon>
        <taxon>Pseudomonadati</taxon>
        <taxon>Pseudomonadota</taxon>
        <taxon>Betaproteobacteria</taxon>
        <taxon>Burkholderiales</taxon>
        <taxon>Alcaligenaceae</taxon>
        <taxon>Pigmentiphaga</taxon>
    </lineage>
</organism>
<dbReference type="RefSeq" id="WP_373563362.1">
    <property type="nucleotide sequence ID" value="NZ_JACBYR010000001.1"/>
</dbReference>
<dbReference type="GO" id="GO:0005886">
    <property type="term" value="C:plasma membrane"/>
    <property type="evidence" value="ECO:0007669"/>
    <property type="project" value="UniProtKB-SubCell"/>
</dbReference>
<gene>
    <name evidence="14" type="ORF">FHW18_001456</name>
</gene>
<reference evidence="14 15" key="1">
    <citation type="submission" date="2020-07" db="EMBL/GenBank/DDBJ databases">
        <title>Genomic Encyclopedia of Type Strains, Phase IV (KMG-V): Genome sequencing to study the core and pangenomes of soil and plant-associated prokaryotes.</title>
        <authorList>
            <person name="Whitman W."/>
        </authorList>
    </citation>
    <scope>NUCLEOTIDE SEQUENCE [LARGE SCALE GENOMIC DNA]</scope>
    <source>
        <strain evidence="14 15">SAS40</strain>
    </source>
</reference>
<protein>
    <recommendedName>
        <fullName evidence="4 11">3-deoxy-D-manno-octulosonic acid transferase</fullName>
        <shortName evidence="11">Kdo transferase</shortName>
        <ecNumber evidence="3 11">2.4.99.12</ecNumber>
    </recommendedName>
    <alternativeName>
        <fullName evidence="7 11">Lipid IV(A) 3-deoxy-D-manno-octulosonic acid transferase</fullName>
    </alternativeName>
</protein>
<dbReference type="AlphaFoldDB" id="A0A7Y9LMF5"/>
<dbReference type="InterPro" id="IPR038107">
    <property type="entry name" value="Glycos_transf_N_sf"/>
</dbReference>
<comment type="function">
    <text evidence="11">Involved in lipopolysaccharide (LPS) biosynthesis. Catalyzes the transfer of 3-deoxy-D-manno-octulosonate (Kdo) residue(s) from CMP-Kdo to lipid IV(A), the tetraacyldisaccharide-1,4'-bisphosphate precursor of lipid A.</text>
</comment>